<evidence type="ECO:0000313" key="2">
    <source>
        <dbReference type="EMBL" id="QHT66790.1"/>
    </source>
</evidence>
<keyword evidence="1" id="KW-0812">Transmembrane</keyword>
<protein>
    <submittedName>
        <fullName evidence="2">DUF3667 domain-containing protein</fullName>
    </submittedName>
</protein>
<feature type="transmembrane region" description="Helical" evidence="1">
    <location>
        <begin position="78"/>
        <end position="98"/>
    </location>
</feature>
<dbReference type="AlphaFoldDB" id="A0A6C0GGI7"/>
<dbReference type="Proteomes" id="UP000480178">
    <property type="component" value="Chromosome"/>
</dbReference>
<accession>A0A6C0GGI7</accession>
<feature type="transmembrane region" description="Helical" evidence="1">
    <location>
        <begin position="180"/>
        <end position="206"/>
    </location>
</feature>
<dbReference type="KEGG" id="rhoz:GXP67_09035"/>
<proteinExistence type="predicted"/>
<keyword evidence="1" id="KW-1133">Transmembrane helix</keyword>
<dbReference type="RefSeq" id="WP_162442843.1">
    <property type="nucleotide sequence ID" value="NZ_CP048222.1"/>
</dbReference>
<feature type="transmembrane region" description="Helical" evidence="1">
    <location>
        <begin position="257"/>
        <end position="279"/>
    </location>
</feature>
<feature type="transmembrane region" description="Helical" evidence="1">
    <location>
        <begin position="150"/>
        <end position="168"/>
    </location>
</feature>
<reference evidence="2 3" key="1">
    <citation type="submission" date="2020-01" db="EMBL/GenBank/DDBJ databases">
        <authorList>
            <person name="Kim M.K."/>
        </authorList>
    </citation>
    <scope>NUCLEOTIDE SEQUENCE [LARGE SCALE GENOMIC DNA]</scope>
    <source>
        <strain evidence="2 3">172606-1</strain>
    </source>
</reference>
<name>A0A6C0GGI7_9BACT</name>
<sequence>MHVSHTCKSCGNIFAGKYCNSCGEKRIEPADLSIWHYVSSIFQALTSTDHKLWRTLKVILMSPGTLSRYYMEGRRIQYLTPVSIFFLANLIYFLIPYFETFNSSLHTQTHLLPHSKIALEMVNEYLEKHQLNEQEFRKMYEAKSTETAKLLLIALVMLTSLPIGLINFRKQPYISGHITFAFETVTFNLLVNTIALSTLAAIVVYIAEAVQANPGFFLNDRLFSFISAGTNFYFLYTGERNFYACTRAGSIWRATAMIMGIYSMLTLYRILLFFITFFLL</sequence>
<gene>
    <name evidence="2" type="ORF">GXP67_09035</name>
</gene>
<organism evidence="2 3">
    <name type="scientific">Rhodocytophaga rosea</name>
    <dbReference type="NCBI Taxonomy" id="2704465"/>
    <lineage>
        <taxon>Bacteria</taxon>
        <taxon>Pseudomonadati</taxon>
        <taxon>Bacteroidota</taxon>
        <taxon>Cytophagia</taxon>
        <taxon>Cytophagales</taxon>
        <taxon>Rhodocytophagaceae</taxon>
        <taxon>Rhodocytophaga</taxon>
    </lineage>
</organism>
<dbReference type="Pfam" id="PF12412">
    <property type="entry name" value="DUF3667"/>
    <property type="match status" value="1"/>
</dbReference>
<dbReference type="InterPro" id="IPR022134">
    <property type="entry name" value="DUF3667"/>
</dbReference>
<keyword evidence="1" id="KW-0472">Membrane</keyword>
<evidence type="ECO:0000313" key="3">
    <source>
        <dbReference type="Proteomes" id="UP000480178"/>
    </source>
</evidence>
<evidence type="ECO:0000256" key="1">
    <source>
        <dbReference type="SAM" id="Phobius"/>
    </source>
</evidence>
<dbReference type="EMBL" id="CP048222">
    <property type="protein sequence ID" value="QHT66790.1"/>
    <property type="molecule type" value="Genomic_DNA"/>
</dbReference>
<feature type="transmembrane region" description="Helical" evidence="1">
    <location>
        <begin position="218"/>
        <end position="236"/>
    </location>
</feature>
<keyword evidence="3" id="KW-1185">Reference proteome</keyword>